<evidence type="ECO:0000256" key="2">
    <source>
        <dbReference type="ARBA" id="ARBA00023008"/>
    </source>
</evidence>
<dbReference type="AlphaFoldDB" id="A0A9X2IZ75"/>
<dbReference type="NCBIfam" id="TIGR00003">
    <property type="entry name" value="copper ion binding protein"/>
    <property type="match status" value="1"/>
</dbReference>
<gene>
    <name evidence="4" type="ORF">NDR86_27315</name>
</gene>
<feature type="domain" description="HMA" evidence="3">
    <location>
        <begin position="2"/>
        <end position="67"/>
    </location>
</feature>
<dbReference type="InterPro" id="IPR006121">
    <property type="entry name" value="HMA_dom"/>
</dbReference>
<dbReference type="InterPro" id="IPR006122">
    <property type="entry name" value="HMA_Cu_ion-bd"/>
</dbReference>
<dbReference type="Proteomes" id="UP001139157">
    <property type="component" value="Unassembled WGS sequence"/>
</dbReference>
<dbReference type="Gene3D" id="3.30.70.100">
    <property type="match status" value="1"/>
</dbReference>
<dbReference type="InterPro" id="IPR000428">
    <property type="entry name" value="Cu-bd"/>
</dbReference>
<dbReference type="SUPFAM" id="SSF55008">
    <property type="entry name" value="HMA, heavy metal-associated domain"/>
    <property type="match status" value="1"/>
</dbReference>
<name>A0A9X2IZ75_9NOCA</name>
<keyword evidence="2" id="KW-0186">Copper</keyword>
<evidence type="ECO:0000313" key="4">
    <source>
        <dbReference type="EMBL" id="MCM6777203.1"/>
    </source>
</evidence>
<proteinExistence type="predicted"/>
<comment type="caution">
    <text evidence="4">The sequence shown here is derived from an EMBL/GenBank/DDBJ whole genome shotgun (WGS) entry which is preliminary data.</text>
</comment>
<evidence type="ECO:0000256" key="1">
    <source>
        <dbReference type="ARBA" id="ARBA00022723"/>
    </source>
</evidence>
<dbReference type="GO" id="GO:0005507">
    <property type="term" value="F:copper ion binding"/>
    <property type="evidence" value="ECO:0007669"/>
    <property type="project" value="InterPro"/>
</dbReference>
<dbReference type="PROSITE" id="PS01047">
    <property type="entry name" value="HMA_1"/>
    <property type="match status" value="1"/>
</dbReference>
<accession>A0A9X2IZ75</accession>
<dbReference type="PROSITE" id="PS50846">
    <property type="entry name" value="HMA_2"/>
    <property type="match status" value="1"/>
</dbReference>
<dbReference type="EMBL" id="JAMRXG010000013">
    <property type="protein sequence ID" value="MCM6777203.1"/>
    <property type="molecule type" value="Genomic_DNA"/>
</dbReference>
<protein>
    <submittedName>
        <fullName evidence="4">Copper ion binding protein</fullName>
    </submittedName>
</protein>
<dbReference type="InterPro" id="IPR036163">
    <property type="entry name" value="HMA_dom_sf"/>
</dbReference>
<dbReference type="InterPro" id="IPR017969">
    <property type="entry name" value="Heavy-metal-associated_CS"/>
</dbReference>
<keyword evidence="5" id="KW-1185">Reference proteome</keyword>
<reference evidence="4" key="1">
    <citation type="submission" date="2022-06" db="EMBL/GenBank/DDBJ databases">
        <title>Novel species in genus nocardia.</title>
        <authorList>
            <person name="Li F."/>
        </authorList>
    </citation>
    <scope>NUCLEOTIDE SEQUENCE</scope>
    <source>
        <strain evidence="4">CDC141</strain>
    </source>
</reference>
<keyword evidence="1" id="KW-0479">Metal-binding</keyword>
<sequence>MATSTYTVTGMTCGHCVSAVQKEIGKIDGVTGVDVDLATGRVQVSATGAISDAEVAAAVDEAGYEVANS</sequence>
<dbReference type="PRINTS" id="PR00944">
    <property type="entry name" value="CUEXPORT"/>
</dbReference>
<dbReference type="CDD" id="cd00371">
    <property type="entry name" value="HMA"/>
    <property type="match status" value="1"/>
</dbReference>
<dbReference type="Pfam" id="PF00403">
    <property type="entry name" value="HMA"/>
    <property type="match status" value="1"/>
</dbReference>
<evidence type="ECO:0000313" key="5">
    <source>
        <dbReference type="Proteomes" id="UP001139157"/>
    </source>
</evidence>
<dbReference type="FunFam" id="3.30.70.100:FF:000001">
    <property type="entry name" value="ATPase copper transporting beta"/>
    <property type="match status" value="1"/>
</dbReference>
<evidence type="ECO:0000259" key="3">
    <source>
        <dbReference type="PROSITE" id="PS50846"/>
    </source>
</evidence>
<organism evidence="4 5">
    <name type="scientific">Nocardia pulmonis</name>
    <dbReference type="NCBI Taxonomy" id="2951408"/>
    <lineage>
        <taxon>Bacteria</taxon>
        <taxon>Bacillati</taxon>
        <taxon>Actinomycetota</taxon>
        <taxon>Actinomycetes</taxon>
        <taxon>Mycobacteriales</taxon>
        <taxon>Nocardiaceae</taxon>
        <taxon>Nocardia</taxon>
    </lineage>
</organism>
<dbReference type="RefSeq" id="WP_251916042.1">
    <property type="nucleotide sequence ID" value="NZ_JAMRXG010000013.1"/>
</dbReference>
<dbReference type="GO" id="GO:0006825">
    <property type="term" value="P:copper ion transport"/>
    <property type="evidence" value="ECO:0007669"/>
    <property type="project" value="InterPro"/>
</dbReference>